<keyword evidence="4" id="KW-0808">Transferase</keyword>
<dbReference type="GO" id="GO:0006488">
    <property type="term" value="P:dolichol-linked oligosaccharide biosynthetic process"/>
    <property type="evidence" value="ECO:0007669"/>
    <property type="project" value="InterPro"/>
</dbReference>
<dbReference type="InterPro" id="IPR039042">
    <property type="entry name" value="Alg13-like"/>
</dbReference>
<keyword evidence="3" id="KW-0328">Glycosyltransferase</keyword>
<dbReference type="Proteomes" id="UP000188946">
    <property type="component" value="Unassembled WGS sequence"/>
</dbReference>
<reference evidence="9 10" key="1">
    <citation type="submission" date="2016-12" db="EMBL/GenBank/DDBJ databases">
        <authorList>
            <person name="Gulvik C.A."/>
        </authorList>
    </citation>
    <scope>NUCLEOTIDE SEQUENCE [LARGE SCALE GENOMIC DNA]</scope>
    <source>
        <strain evidence="8 10">12-5202</strain>
        <strain evidence="7 9">12-5291</strain>
    </source>
</reference>
<dbReference type="GO" id="GO:0016758">
    <property type="term" value="F:hexosyltransferase activity"/>
    <property type="evidence" value="ECO:0007669"/>
    <property type="project" value="InterPro"/>
</dbReference>
<evidence type="ECO:0000313" key="7">
    <source>
        <dbReference type="EMBL" id="ONK28378.1"/>
    </source>
</evidence>
<evidence type="ECO:0000259" key="6">
    <source>
        <dbReference type="Pfam" id="PF04101"/>
    </source>
</evidence>
<keyword evidence="10" id="KW-1185">Reference proteome</keyword>
<dbReference type="Pfam" id="PF04101">
    <property type="entry name" value="Glyco_tran_28_C"/>
    <property type="match status" value="1"/>
</dbReference>
<evidence type="ECO:0000313" key="8">
    <source>
        <dbReference type="EMBL" id="ONK30171.1"/>
    </source>
</evidence>
<dbReference type="Proteomes" id="UP000188600">
    <property type="component" value="Unassembled WGS sequence"/>
</dbReference>
<evidence type="ECO:0000313" key="10">
    <source>
        <dbReference type="Proteomes" id="UP000188946"/>
    </source>
</evidence>
<evidence type="ECO:0000313" key="9">
    <source>
        <dbReference type="Proteomes" id="UP000188600"/>
    </source>
</evidence>
<dbReference type="InterPro" id="IPR048097">
    <property type="entry name" value="Cps14G-like"/>
</dbReference>
<proteinExistence type="inferred from homology"/>
<dbReference type="Gene3D" id="3.40.50.2000">
    <property type="entry name" value="Glycogen Phosphorylase B"/>
    <property type="match status" value="1"/>
</dbReference>
<dbReference type="SUPFAM" id="SSF53756">
    <property type="entry name" value="UDP-Glycosyltransferase/glycogen phosphorylase"/>
    <property type="match status" value="1"/>
</dbReference>
<evidence type="ECO:0000256" key="5">
    <source>
        <dbReference type="ARBA" id="ARBA00022824"/>
    </source>
</evidence>
<evidence type="ECO:0000256" key="3">
    <source>
        <dbReference type="ARBA" id="ARBA00022676"/>
    </source>
</evidence>
<protein>
    <submittedName>
        <fullName evidence="7">Beta(1,3)galactosyltransferase EpsH</fullName>
    </submittedName>
</protein>
<dbReference type="EMBL" id="MSPT01000005">
    <property type="protein sequence ID" value="ONK28378.1"/>
    <property type="molecule type" value="Genomic_DNA"/>
</dbReference>
<accession>A0AB36JND9</accession>
<comment type="similarity">
    <text evidence="2">Belongs to the glycosyltransferase 28 family.</text>
</comment>
<dbReference type="PANTHER" id="PTHR12867">
    <property type="entry name" value="GLYCOSYL TRANSFERASE-RELATED"/>
    <property type="match status" value="1"/>
</dbReference>
<comment type="subcellular location">
    <subcellularLocation>
        <location evidence="1">Endoplasmic reticulum</location>
    </subcellularLocation>
</comment>
<organism evidence="7 9">
    <name type="scientific">Streptococcus azizii</name>
    <dbReference type="NCBI Taxonomy" id="1579424"/>
    <lineage>
        <taxon>Bacteria</taxon>
        <taxon>Bacillati</taxon>
        <taxon>Bacillota</taxon>
        <taxon>Bacilli</taxon>
        <taxon>Lactobacillales</taxon>
        <taxon>Streptococcaceae</taxon>
        <taxon>Streptococcus</taxon>
    </lineage>
</organism>
<evidence type="ECO:0000256" key="2">
    <source>
        <dbReference type="ARBA" id="ARBA00006962"/>
    </source>
</evidence>
<evidence type="ECO:0000256" key="1">
    <source>
        <dbReference type="ARBA" id="ARBA00004240"/>
    </source>
</evidence>
<gene>
    <name evidence="8" type="ORF">BVE84_03670</name>
    <name evidence="7" type="ORF">BVE86_03260</name>
</gene>
<dbReference type="PANTHER" id="PTHR12867:SF6">
    <property type="entry name" value="N-ACETYLGLUCOSAMINYLDIPHOSPHODOLICHOL N-ACETYLGLUCOSAMINYLTRANSFERASE"/>
    <property type="match status" value="1"/>
</dbReference>
<name>A0AB36JND9_9STRE</name>
<feature type="domain" description="Glycosyl transferase family 28 C-terminal" evidence="6">
    <location>
        <begin position="1"/>
        <end position="147"/>
    </location>
</feature>
<evidence type="ECO:0000256" key="4">
    <source>
        <dbReference type="ARBA" id="ARBA00022679"/>
    </source>
</evidence>
<sequence>MIFIVLGSQKFQFNRLLKAIDEAKKGGAIQEEIVAQVGYSDYIPESFQTLEFVAKEQFDDYISQSDLVICHGGTGAIISALKKGKKVIALPRLSQYGEHVDDHQLQIVSMFSDLNLIEACLDTDDLVSVINTSRQKNYDSFQSNNAVFLGELKNDIEKITKP</sequence>
<dbReference type="NCBIfam" id="NF041548">
    <property type="entry name" value="PssE"/>
    <property type="match status" value="1"/>
</dbReference>
<dbReference type="InterPro" id="IPR007235">
    <property type="entry name" value="Glyco_trans_28_C"/>
</dbReference>
<dbReference type="EMBL" id="MSPR01000005">
    <property type="protein sequence ID" value="ONK30171.1"/>
    <property type="molecule type" value="Genomic_DNA"/>
</dbReference>
<dbReference type="AlphaFoldDB" id="A0AB36JND9"/>
<comment type="caution">
    <text evidence="7">The sequence shown here is derived from an EMBL/GenBank/DDBJ whole genome shotgun (WGS) entry which is preliminary data.</text>
</comment>
<keyword evidence="5" id="KW-0256">Endoplasmic reticulum</keyword>
<dbReference type="RefSeq" id="WP_076995739.1">
    <property type="nucleotide sequence ID" value="NZ_MSPR01000005.1"/>
</dbReference>